<protein>
    <submittedName>
        <fullName evidence="1">Uncharacterized protein</fullName>
    </submittedName>
</protein>
<reference evidence="1" key="2">
    <citation type="journal article" date="2015" name="Data Brief">
        <title>Shoot transcriptome of the giant reed, Arundo donax.</title>
        <authorList>
            <person name="Barrero R.A."/>
            <person name="Guerrero F.D."/>
            <person name="Moolhuijzen P."/>
            <person name="Goolsby J.A."/>
            <person name="Tidwell J."/>
            <person name="Bellgard S.E."/>
            <person name="Bellgard M.I."/>
        </authorList>
    </citation>
    <scope>NUCLEOTIDE SEQUENCE</scope>
    <source>
        <tissue evidence="1">Shoot tissue taken approximately 20 cm above the soil surface</tissue>
    </source>
</reference>
<proteinExistence type="predicted"/>
<dbReference type="EMBL" id="GBRH01276450">
    <property type="protein sequence ID" value="JAD21445.1"/>
    <property type="molecule type" value="Transcribed_RNA"/>
</dbReference>
<name>A0A0A8Y898_ARUDO</name>
<dbReference type="AlphaFoldDB" id="A0A0A8Y898"/>
<organism evidence="1">
    <name type="scientific">Arundo donax</name>
    <name type="common">Giant reed</name>
    <name type="synonym">Donax arundinaceus</name>
    <dbReference type="NCBI Taxonomy" id="35708"/>
    <lineage>
        <taxon>Eukaryota</taxon>
        <taxon>Viridiplantae</taxon>
        <taxon>Streptophyta</taxon>
        <taxon>Embryophyta</taxon>
        <taxon>Tracheophyta</taxon>
        <taxon>Spermatophyta</taxon>
        <taxon>Magnoliopsida</taxon>
        <taxon>Liliopsida</taxon>
        <taxon>Poales</taxon>
        <taxon>Poaceae</taxon>
        <taxon>PACMAD clade</taxon>
        <taxon>Arundinoideae</taxon>
        <taxon>Arundineae</taxon>
        <taxon>Arundo</taxon>
    </lineage>
</organism>
<sequence length="65" mass="7853">MEGNLQDSQHLLLPPVRLEGVLPGQQRQRRRPVHHQYRRDESMACYHHVQQTQLSLQCYRMLLIY</sequence>
<evidence type="ECO:0000313" key="1">
    <source>
        <dbReference type="EMBL" id="JAD21445.1"/>
    </source>
</evidence>
<accession>A0A0A8Y898</accession>
<reference evidence="1" key="1">
    <citation type="submission" date="2014-09" db="EMBL/GenBank/DDBJ databases">
        <authorList>
            <person name="Magalhaes I.L.F."/>
            <person name="Oliveira U."/>
            <person name="Santos F.R."/>
            <person name="Vidigal T.H.D.A."/>
            <person name="Brescovit A.D."/>
            <person name="Santos A.J."/>
        </authorList>
    </citation>
    <scope>NUCLEOTIDE SEQUENCE</scope>
    <source>
        <tissue evidence="1">Shoot tissue taken approximately 20 cm above the soil surface</tissue>
    </source>
</reference>